<gene>
    <name evidence="3" type="ORF">GCM10023144_05520</name>
</gene>
<dbReference type="CDD" id="cd03416">
    <property type="entry name" value="CbiX_SirB_N"/>
    <property type="match status" value="1"/>
</dbReference>
<dbReference type="Gene3D" id="3.40.50.1400">
    <property type="match status" value="1"/>
</dbReference>
<dbReference type="PANTHER" id="PTHR33542:SF5">
    <property type="entry name" value="FERROCHELATASE CHE1"/>
    <property type="match status" value="1"/>
</dbReference>
<evidence type="ECO:0000256" key="2">
    <source>
        <dbReference type="ARBA" id="ARBA00023239"/>
    </source>
</evidence>
<dbReference type="Proteomes" id="UP001501671">
    <property type="component" value="Unassembled WGS sequence"/>
</dbReference>
<accession>A0ABP8GH98</accession>
<sequence length="136" mass="14159">MNALTVSARALLLFAHGSRDPRWAEPLARLADAVRRRDPAVTVAQAFLELMPPTLPDAIDALAAAGHARVALLPVFWAGGGHVLRDLPALLEAARVRHPGLEVAVLPALSDLPGVLDAVAAAALEYRDPAACAGKA</sequence>
<name>A0ABP8GH98_9BURK</name>
<organism evidence="3 4">
    <name type="scientific">Pigmentiphaga soli</name>
    <dbReference type="NCBI Taxonomy" id="1007095"/>
    <lineage>
        <taxon>Bacteria</taxon>
        <taxon>Pseudomonadati</taxon>
        <taxon>Pseudomonadota</taxon>
        <taxon>Betaproteobacteria</taxon>
        <taxon>Burkholderiales</taxon>
        <taxon>Alcaligenaceae</taxon>
        <taxon>Pigmentiphaga</taxon>
    </lineage>
</organism>
<dbReference type="InterPro" id="IPR002762">
    <property type="entry name" value="CbiX-like"/>
</dbReference>
<keyword evidence="1" id="KW-0479">Metal-binding</keyword>
<keyword evidence="4" id="KW-1185">Reference proteome</keyword>
<evidence type="ECO:0000313" key="3">
    <source>
        <dbReference type="EMBL" id="GAA4324156.1"/>
    </source>
</evidence>
<protein>
    <recommendedName>
        <fullName evidence="5">Cobalamin biosynthesis protein CbiX</fullName>
    </recommendedName>
</protein>
<dbReference type="InterPro" id="IPR050963">
    <property type="entry name" value="Sirohydro_Cobaltochel/CbiX"/>
</dbReference>
<proteinExistence type="predicted"/>
<evidence type="ECO:0000256" key="1">
    <source>
        <dbReference type="ARBA" id="ARBA00022723"/>
    </source>
</evidence>
<evidence type="ECO:0008006" key="5">
    <source>
        <dbReference type="Google" id="ProtNLM"/>
    </source>
</evidence>
<dbReference type="SUPFAM" id="SSF53800">
    <property type="entry name" value="Chelatase"/>
    <property type="match status" value="1"/>
</dbReference>
<evidence type="ECO:0000313" key="4">
    <source>
        <dbReference type="Proteomes" id="UP001501671"/>
    </source>
</evidence>
<dbReference type="PANTHER" id="PTHR33542">
    <property type="entry name" value="SIROHYDROCHLORIN FERROCHELATASE, CHLOROPLASTIC"/>
    <property type="match status" value="1"/>
</dbReference>
<comment type="caution">
    <text evidence="3">The sequence shown here is derived from an EMBL/GenBank/DDBJ whole genome shotgun (WGS) entry which is preliminary data.</text>
</comment>
<dbReference type="EMBL" id="BAABFO010000002">
    <property type="protein sequence ID" value="GAA4324156.1"/>
    <property type="molecule type" value="Genomic_DNA"/>
</dbReference>
<dbReference type="RefSeq" id="WP_345246092.1">
    <property type="nucleotide sequence ID" value="NZ_BAABFO010000002.1"/>
</dbReference>
<reference evidence="4" key="1">
    <citation type="journal article" date="2019" name="Int. J. Syst. Evol. Microbiol.">
        <title>The Global Catalogue of Microorganisms (GCM) 10K type strain sequencing project: providing services to taxonomists for standard genome sequencing and annotation.</title>
        <authorList>
            <consortium name="The Broad Institute Genomics Platform"/>
            <consortium name="The Broad Institute Genome Sequencing Center for Infectious Disease"/>
            <person name="Wu L."/>
            <person name="Ma J."/>
        </authorList>
    </citation>
    <scope>NUCLEOTIDE SEQUENCE [LARGE SCALE GENOMIC DNA]</scope>
    <source>
        <strain evidence="4">JCM 17666</strain>
    </source>
</reference>
<keyword evidence="2" id="KW-0456">Lyase</keyword>
<dbReference type="Pfam" id="PF01903">
    <property type="entry name" value="CbiX"/>
    <property type="match status" value="1"/>
</dbReference>